<keyword evidence="11" id="KW-1185">Reference proteome</keyword>
<dbReference type="EMBL" id="RBLC01000001">
    <property type="protein sequence ID" value="RKS25757.1"/>
    <property type="molecule type" value="Genomic_DNA"/>
</dbReference>
<dbReference type="Proteomes" id="UP000277579">
    <property type="component" value="Unassembled WGS sequence"/>
</dbReference>
<keyword evidence="4 7" id="KW-0238">DNA-binding</keyword>
<dbReference type="AlphaFoldDB" id="A0A495MIE2"/>
<dbReference type="Pfam" id="PF00072">
    <property type="entry name" value="Response_reg"/>
    <property type="match status" value="1"/>
</dbReference>
<dbReference type="PROSITE" id="PS51755">
    <property type="entry name" value="OMPR_PHOB"/>
    <property type="match status" value="1"/>
</dbReference>
<dbReference type="PANTHER" id="PTHR48111">
    <property type="entry name" value="REGULATOR OF RPOS"/>
    <property type="match status" value="1"/>
</dbReference>
<dbReference type="SMART" id="SM00862">
    <property type="entry name" value="Trans_reg_C"/>
    <property type="match status" value="1"/>
</dbReference>
<proteinExistence type="predicted"/>
<reference evidence="10 11" key="1">
    <citation type="submission" date="2018-10" db="EMBL/GenBank/DDBJ databases">
        <title>Genomic Encyclopedia of Archaeal and Bacterial Type Strains, Phase II (KMG-II): from individual species to whole genera.</title>
        <authorList>
            <person name="Goeker M."/>
        </authorList>
    </citation>
    <scope>NUCLEOTIDE SEQUENCE [LARGE SCALE GENOMIC DNA]</scope>
    <source>
        <strain evidence="10 11">DSM 29537</strain>
    </source>
</reference>
<evidence type="ECO:0000256" key="6">
    <source>
        <dbReference type="PROSITE-ProRule" id="PRU00169"/>
    </source>
</evidence>
<dbReference type="OrthoDB" id="9790442at2"/>
<dbReference type="FunFam" id="1.10.10.10:FF:000005">
    <property type="entry name" value="Two-component system response regulator"/>
    <property type="match status" value="1"/>
</dbReference>
<dbReference type="PANTHER" id="PTHR48111:SF22">
    <property type="entry name" value="REGULATOR OF RPOS"/>
    <property type="match status" value="1"/>
</dbReference>
<dbReference type="CDD" id="cd00383">
    <property type="entry name" value="trans_reg_C"/>
    <property type="match status" value="1"/>
</dbReference>
<accession>A0A495MIE2</accession>
<sequence>MNILVAEDEIGISNFLKQGLEEEHYTVTLASDGELALRLALAQHFDLLLLDWMLPKLSGIEVCRSFRKANQSTPIVFLTAKDTVQETIEGLKAGANDYIKKPFSFEELLERIKVQFRSAASENKTYTLGPIRLDIEKHQVFTHDKEVYLTHKEFSLLEYLIKNKGAVCTRNQIIKEVWNIHFDYESGVIDVFINSIRKKLGLKKEEDYIKTIRGIGYIANEI</sequence>
<evidence type="ECO:0000259" key="9">
    <source>
        <dbReference type="PROSITE" id="PS51755"/>
    </source>
</evidence>
<evidence type="ECO:0000256" key="5">
    <source>
        <dbReference type="ARBA" id="ARBA00023163"/>
    </source>
</evidence>
<dbReference type="InterPro" id="IPR001867">
    <property type="entry name" value="OmpR/PhoB-type_DNA-bd"/>
</dbReference>
<dbReference type="SMART" id="SM00448">
    <property type="entry name" value="REC"/>
    <property type="match status" value="1"/>
</dbReference>
<feature type="domain" description="OmpR/PhoB-type" evidence="9">
    <location>
        <begin position="123"/>
        <end position="221"/>
    </location>
</feature>
<dbReference type="InterPro" id="IPR036388">
    <property type="entry name" value="WH-like_DNA-bd_sf"/>
</dbReference>
<evidence type="ECO:0000256" key="7">
    <source>
        <dbReference type="PROSITE-ProRule" id="PRU01091"/>
    </source>
</evidence>
<feature type="DNA-binding region" description="OmpR/PhoB-type" evidence="7">
    <location>
        <begin position="123"/>
        <end position="221"/>
    </location>
</feature>
<keyword evidence="1 6" id="KW-0597">Phosphoprotein</keyword>
<dbReference type="GO" id="GO:0032993">
    <property type="term" value="C:protein-DNA complex"/>
    <property type="evidence" value="ECO:0007669"/>
    <property type="project" value="TreeGrafter"/>
</dbReference>
<dbReference type="Pfam" id="PF00486">
    <property type="entry name" value="Trans_reg_C"/>
    <property type="match status" value="1"/>
</dbReference>
<protein>
    <submittedName>
        <fullName evidence="10">DNA-binding response OmpR family regulator</fullName>
    </submittedName>
</protein>
<dbReference type="InterPro" id="IPR011006">
    <property type="entry name" value="CheY-like_superfamily"/>
</dbReference>
<dbReference type="InterPro" id="IPR039420">
    <property type="entry name" value="WalR-like"/>
</dbReference>
<dbReference type="GO" id="GO:0005829">
    <property type="term" value="C:cytosol"/>
    <property type="evidence" value="ECO:0007669"/>
    <property type="project" value="TreeGrafter"/>
</dbReference>
<dbReference type="GO" id="GO:0006355">
    <property type="term" value="P:regulation of DNA-templated transcription"/>
    <property type="evidence" value="ECO:0007669"/>
    <property type="project" value="InterPro"/>
</dbReference>
<dbReference type="GO" id="GO:0000156">
    <property type="term" value="F:phosphorelay response regulator activity"/>
    <property type="evidence" value="ECO:0007669"/>
    <property type="project" value="TreeGrafter"/>
</dbReference>
<feature type="domain" description="Response regulatory" evidence="8">
    <location>
        <begin position="2"/>
        <end position="116"/>
    </location>
</feature>
<dbReference type="PROSITE" id="PS50110">
    <property type="entry name" value="RESPONSE_REGULATORY"/>
    <property type="match status" value="1"/>
</dbReference>
<evidence type="ECO:0000259" key="8">
    <source>
        <dbReference type="PROSITE" id="PS50110"/>
    </source>
</evidence>
<dbReference type="Gene3D" id="1.10.10.10">
    <property type="entry name" value="Winged helix-like DNA-binding domain superfamily/Winged helix DNA-binding domain"/>
    <property type="match status" value="1"/>
</dbReference>
<dbReference type="GO" id="GO:0000976">
    <property type="term" value="F:transcription cis-regulatory region binding"/>
    <property type="evidence" value="ECO:0007669"/>
    <property type="project" value="TreeGrafter"/>
</dbReference>
<dbReference type="InterPro" id="IPR001789">
    <property type="entry name" value="Sig_transdc_resp-reg_receiver"/>
</dbReference>
<evidence type="ECO:0000313" key="10">
    <source>
        <dbReference type="EMBL" id="RKS25757.1"/>
    </source>
</evidence>
<comment type="caution">
    <text evidence="10">The sequence shown here is derived from an EMBL/GenBank/DDBJ whole genome shotgun (WGS) entry which is preliminary data.</text>
</comment>
<feature type="modified residue" description="4-aspartylphosphate" evidence="6">
    <location>
        <position position="51"/>
    </location>
</feature>
<keyword evidence="3" id="KW-0805">Transcription regulation</keyword>
<evidence type="ECO:0000256" key="4">
    <source>
        <dbReference type="ARBA" id="ARBA00023125"/>
    </source>
</evidence>
<name>A0A495MIE2_9FLAO</name>
<keyword evidence="2" id="KW-0902">Two-component regulatory system</keyword>
<dbReference type="FunFam" id="3.40.50.2300:FF:000001">
    <property type="entry name" value="DNA-binding response regulator PhoB"/>
    <property type="match status" value="1"/>
</dbReference>
<dbReference type="CDD" id="cd19935">
    <property type="entry name" value="REC_OmpR_CusR-like"/>
    <property type="match status" value="1"/>
</dbReference>
<evidence type="ECO:0000313" key="11">
    <source>
        <dbReference type="Proteomes" id="UP000277579"/>
    </source>
</evidence>
<dbReference type="Gene3D" id="3.40.50.2300">
    <property type="match status" value="1"/>
</dbReference>
<keyword evidence="5" id="KW-0804">Transcription</keyword>
<evidence type="ECO:0000256" key="2">
    <source>
        <dbReference type="ARBA" id="ARBA00023012"/>
    </source>
</evidence>
<dbReference type="SUPFAM" id="SSF52172">
    <property type="entry name" value="CheY-like"/>
    <property type="match status" value="1"/>
</dbReference>
<organism evidence="10 11">
    <name type="scientific">Flavobacterium endophyticum</name>
    <dbReference type="NCBI Taxonomy" id="1540163"/>
    <lineage>
        <taxon>Bacteria</taxon>
        <taxon>Pseudomonadati</taxon>
        <taxon>Bacteroidota</taxon>
        <taxon>Flavobacteriia</taxon>
        <taxon>Flavobacteriales</taxon>
        <taxon>Flavobacteriaceae</taxon>
        <taxon>Flavobacterium</taxon>
    </lineage>
</organism>
<dbReference type="RefSeq" id="WP_121375134.1">
    <property type="nucleotide sequence ID" value="NZ_RBLC01000001.1"/>
</dbReference>
<gene>
    <name evidence="10" type="ORF">CLV94_0801</name>
</gene>
<evidence type="ECO:0000256" key="3">
    <source>
        <dbReference type="ARBA" id="ARBA00023015"/>
    </source>
</evidence>
<evidence type="ECO:0000256" key="1">
    <source>
        <dbReference type="ARBA" id="ARBA00022553"/>
    </source>
</evidence>